<keyword evidence="8" id="KW-0934">Plastid</keyword>
<protein>
    <recommendedName>
        <fullName evidence="7">Ribosomal protein</fullName>
    </recommendedName>
</protein>
<geneLocation type="plastid" evidence="8"/>
<organism evidence="8">
    <name type="scientific">Pedospumella sp. Jangsampo120217C5</name>
    <dbReference type="NCBI Taxonomy" id="2782409"/>
    <lineage>
        <taxon>Eukaryota</taxon>
        <taxon>Sar</taxon>
        <taxon>Stramenopiles</taxon>
        <taxon>Ochrophyta</taxon>
        <taxon>Chrysophyceae</taxon>
        <taxon>Chromulinales</taxon>
        <taxon>Chromulinaceae</taxon>
        <taxon>Pedospumella</taxon>
    </lineage>
</organism>
<accession>A0A7S6TCL3</accession>
<keyword evidence="4" id="KW-0694">RNA-binding</keyword>
<dbReference type="InterPro" id="IPR028364">
    <property type="entry name" value="Ribosomal_uL1/biogenesis"/>
</dbReference>
<evidence type="ECO:0000313" key="8">
    <source>
        <dbReference type="EMBL" id="QOU10596.1"/>
    </source>
</evidence>
<dbReference type="InterPro" id="IPR023674">
    <property type="entry name" value="Ribosomal_uL1-like"/>
</dbReference>
<gene>
    <name evidence="8" type="primary">rpl1</name>
    <name evidence="8" type="ORF">PedoPt_p021</name>
</gene>
<dbReference type="PANTHER" id="PTHR36427">
    <property type="entry name" value="54S RIBOSOMAL PROTEIN L1, MITOCHONDRIAL"/>
    <property type="match status" value="1"/>
</dbReference>
<comment type="subunit">
    <text evidence="2">Part of the 50S ribosomal subunit.</text>
</comment>
<dbReference type="CDD" id="cd00403">
    <property type="entry name" value="Ribosomal_L1"/>
    <property type="match status" value="1"/>
</dbReference>
<evidence type="ECO:0000256" key="1">
    <source>
        <dbReference type="ARBA" id="ARBA00010531"/>
    </source>
</evidence>
<dbReference type="InterPro" id="IPR023673">
    <property type="entry name" value="Ribosomal_uL1_CS"/>
</dbReference>
<dbReference type="Pfam" id="PF00687">
    <property type="entry name" value="Ribosomal_L1"/>
    <property type="match status" value="1"/>
</dbReference>
<dbReference type="HAMAP" id="MF_01318_B">
    <property type="entry name" value="Ribosomal_uL1_B"/>
    <property type="match status" value="1"/>
</dbReference>
<dbReference type="SUPFAM" id="SSF56808">
    <property type="entry name" value="Ribosomal protein L1"/>
    <property type="match status" value="1"/>
</dbReference>
<dbReference type="EMBL" id="MN935477">
    <property type="protein sequence ID" value="QOU10596.1"/>
    <property type="molecule type" value="Genomic_DNA"/>
</dbReference>
<dbReference type="InterPro" id="IPR002143">
    <property type="entry name" value="Ribosomal_uL1"/>
</dbReference>
<dbReference type="GO" id="GO:0015934">
    <property type="term" value="C:large ribosomal subunit"/>
    <property type="evidence" value="ECO:0007669"/>
    <property type="project" value="InterPro"/>
</dbReference>
<dbReference type="PROSITE" id="PS01199">
    <property type="entry name" value="RIBOSOMAL_L1"/>
    <property type="match status" value="1"/>
</dbReference>
<dbReference type="PIRSF" id="PIRSF002155">
    <property type="entry name" value="Ribosomal_L1"/>
    <property type="match status" value="1"/>
</dbReference>
<evidence type="ECO:0000256" key="6">
    <source>
        <dbReference type="ARBA" id="ARBA00023274"/>
    </source>
</evidence>
<dbReference type="GO" id="GO:0006412">
    <property type="term" value="P:translation"/>
    <property type="evidence" value="ECO:0007669"/>
    <property type="project" value="InterPro"/>
</dbReference>
<dbReference type="InterPro" id="IPR016095">
    <property type="entry name" value="Ribosomal_uL1_3-a/b-sand"/>
</dbReference>
<proteinExistence type="inferred from homology"/>
<name>A0A7S6TCL3_9STRA</name>
<comment type="similarity">
    <text evidence="1 7">Belongs to the universal ribosomal protein uL1 family.</text>
</comment>
<evidence type="ECO:0000256" key="5">
    <source>
        <dbReference type="ARBA" id="ARBA00022980"/>
    </source>
</evidence>
<keyword evidence="5 7" id="KW-0689">Ribosomal protein</keyword>
<evidence type="ECO:0000256" key="2">
    <source>
        <dbReference type="ARBA" id="ARBA00011838"/>
    </source>
</evidence>
<dbReference type="PANTHER" id="PTHR36427:SF3">
    <property type="entry name" value="LARGE RIBOSOMAL SUBUNIT PROTEIN UL1M"/>
    <property type="match status" value="1"/>
</dbReference>
<dbReference type="GO" id="GO:0003735">
    <property type="term" value="F:structural constituent of ribosome"/>
    <property type="evidence" value="ECO:0007669"/>
    <property type="project" value="InterPro"/>
</dbReference>
<dbReference type="Gene3D" id="3.40.50.790">
    <property type="match status" value="1"/>
</dbReference>
<dbReference type="FunFam" id="3.40.50.790:FF:000001">
    <property type="entry name" value="50S ribosomal protein L1"/>
    <property type="match status" value="1"/>
</dbReference>
<dbReference type="Gene3D" id="3.30.190.20">
    <property type="match status" value="1"/>
</dbReference>
<evidence type="ECO:0000256" key="4">
    <source>
        <dbReference type="ARBA" id="ARBA00022884"/>
    </source>
</evidence>
<keyword evidence="6 7" id="KW-0687">Ribonucleoprotein</keyword>
<dbReference type="InterPro" id="IPR005878">
    <property type="entry name" value="Ribosom_uL1_bac-type"/>
</dbReference>
<keyword evidence="3" id="KW-0699">rRNA-binding</keyword>
<evidence type="ECO:0000256" key="7">
    <source>
        <dbReference type="RuleBase" id="RU000659"/>
    </source>
</evidence>
<dbReference type="NCBIfam" id="TIGR01169">
    <property type="entry name" value="rplA_bact"/>
    <property type="match status" value="1"/>
</dbReference>
<dbReference type="GO" id="GO:0019843">
    <property type="term" value="F:rRNA binding"/>
    <property type="evidence" value="ECO:0007669"/>
    <property type="project" value="UniProtKB-KW"/>
</dbReference>
<sequence length="230" mass="25275">MKKKSKRIISLKAKIIEKAYQIDNAIALLKQMGTANFVESVEAHFCLNIEPKYADQQLRATLVLPYGVGKPLKIAALVSSESISEIKKYGASIVGNEDLIEDMSKGILNFDILITTPQLMPKLAKLGKILGPKGLMPSTKSGTISLNLKETIDEFKKGKIEYRADKTGIAHICFGSVGFPESHLKENLLAVYDSIEKNKPRGVKGKFFKSLNICTSMSPAIKLELSNFGK</sequence>
<dbReference type="AlphaFoldDB" id="A0A7S6TCL3"/>
<evidence type="ECO:0000256" key="3">
    <source>
        <dbReference type="ARBA" id="ARBA00022730"/>
    </source>
</evidence>
<reference evidence="8" key="1">
    <citation type="journal article" date="2020" name="Front. Plant Sci.">
        <title>Comparative Plastid Genomics of Non-Photosynthetic Chrysophytes: Genome Reduction and Compaction.</title>
        <authorList>
            <person name="Kim J.I."/>
            <person name="Jeong M."/>
            <person name="Archibald J.M."/>
            <person name="Shin W."/>
        </authorList>
    </citation>
    <scope>NUCLEOTIDE SEQUENCE</scope>
    <source>
        <strain evidence="8">Jangsampo120217C5</strain>
    </source>
</reference>